<dbReference type="GO" id="GO:0003735">
    <property type="term" value="F:structural constituent of ribosome"/>
    <property type="evidence" value="ECO:0007669"/>
    <property type="project" value="InterPro"/>
</dbReference>
<evidence type="ECO:0000256" key="1">
    <source>
        <dbReference type="ARBA" id="ARBA00005589"/>
    </source>
</evidence>
<dbReference type="EMBL" id="UINC01053652">
    <property type="protein sequence ID" value="SVB70425.1"/>
    <property type="molecule type" value="Genomic_DNA"/>
</dbReference>
<dbReference type="PANTHER" id="PTHR13479">
    <property type="entry name" value="30S RIBOSOMAL PROTEIN S18"/>
    <property type="match status" value="1"/>
</dbReference>
<dbReference type="AlphaFoldDB" id="A0A382G6M9"/>
<evidence type="ECO:0008006" key="6">
    <source>
        <dbReference type="Google" id="ProtNLM"/>
    </source>
</evidence>
<dbReference type="Gene3D" id="4.10.640.10">
    <property type="entry name" value="Ribosomal protein S18"/>
    <property type="match status" value="1"/>
</dbReference>
<reference evidence="5" key="1">
    <citation type="submission" date="2018-05" db="EMBL/GenBank/DDBJ databases">
        <authorList>
            <person name="Lanie J.A."/>
            <person name="Ng W.-L."/>
            <person name="Kazmierczak K.M."/>
            <person name="Andrzejewski T.M."/>
            <person name="Davidsen T.M."/>
            <person name="Wayne K.J."/>
            <person name="Tettelin H."/>
            <person name="Glass J.I."/>
            <person name="Rusch D."/>
            <person name="Podicherti R."/>
            <person name="Tsui H.-C.T."/>
            <person name="Winkler M.E."/>
        </authorList>
    </citation>
    <scope>NUCLEOTIDE SEQUENCE</scope>
</reference>
<evidence type="ECO:0000313" key="5">
    <source>
        <dbReference type="EMBL" id="SVB70425.1"/>
    </source>
</evidence>
<dbReference type="PANTHER" id="PTHR13479:SF40">
    <property type="entry name" value="SMALL RIBOSOMAL SUBUNIT PROTEIN BS18M"/>
    <property type="match status" value="1"/>
</dbReference>
<dbReference type="SUPFAM" id="SSF46911">
    <property type="entry name" value="Ribosomal protein S18"/>
    <property type="match status" value="1"/>
</dbReference>
<dbReference type="GO" id="GO:0006412">
    <property type="term" value="P:translation"/>
    <property type="evidence" value="ECO:0007669"/>
    <property type="project" value="InterPro"/>
</dbReference>
<organism evidence="5">
    <name type="scientific">marine metagenome</name>
    <dbReference type="NCBI Taxonomy" id="408172"/>
    <lineage>
        <taxon>unclassified sequences</taxon>
        <taxon>metagenomes</taxon>
        <taxon>ecological metagenomes</taxon>
    </lineage>
</organism>
<proteinExistence type="inferred from homology"/>
<dbReference type="HAMAP" id="MF_00270">
    <property type="entry name" value="Ribosomal_bS18"/>
    <property type="match status" value="1"/>
</dbReference>
<dbReference type="GO" id="GO:0070181">
    <property type="term" value="F:small ribosomal subunit rRNA binding"/>
    <property type="evidence" value="ECO:0007669"/>
    <property type="project" value="TreeGrafter"/>
</dbReference>
<dbReference type="PRINTS" id="PR00974">
    <property type="entry name" value="RIBOSOMALS18"/>
</dbReference>
<dbReference type="InterPro" id="IPR001648">
    <property type="entry name" value="Ribosomal_bS18"/>
</dbReference>
<evidence type="ECO:0000256" key="4">
    <source>
        <dbReference type="SAM" id="MobiDB-lite"/>
    </source>
</evidence>
<accession>A0A382G6M9</accession>
<dbReference type="NCBIfam" id="TIGR00165">
    <property type="entry name" value="S18"/>
    <property type="match status" value="1"/>
</dbReference>
<sequence length="121" mass="13467">MTTSDQGQRPASMGGPPRADGPGGFAPRPGGRPGAGGRGRRFYPPRRRVCAFCVEKKIVIDYKNVSMLRRYLTERARISPRRRSGTCARHQRILAEAIKRARLLALLPFTPDQIRATGWHG</sequence>
<dbReference type="InterPro" id="IPR018275">
    <property type="entry name" value="Ribosomal_bS18_CS"/>
</dbReference>
<feature type="compositionally biased region" description="Low complexity" evidence="4">
    <location>
        <begin position="14"/>
        <end position="29"/>
    </location>
</feature>
<dbReference type="InterPro" id="IPR036870">
    <property type="entry name" value="Ribosomal_bS18_sf"/>
</dbReference>
<dbReference type="PROSITE" id="PS00057">
    <property type="entry name" value="RIBOSOMAL_S18"/>
    <property type="match status" value="1"/>
</dbReference>
<dbReference type="GO" id="GO:0022627">
    <property type="term" value="C:cytosolic small ribosomal subunit"/>
    <property type="evidence" value="ECO:0007669"/>
    <property type="project" value="TreeGrafter"/>
</dbReference>
<dbReference type="Pfam" id="PF01084">
    <property type="entry name" value="Ribosomal_S18"/>
    <property type="match status" value="1"/>
</dbReference>
<evidence type="ECO:0000256" key="3">
    <source>
        <dbReference type="ARBA" id="ARBA00023274"/>
    </source>
</evidence>
<protein>
    <recommendedName>
        <fullName evidence="6">30S ribosomal protein S18</fullName>
    </recommendedName>
</protein>
<name>A0A382G6M9_9ZZZZ</name>
<feature type="region of interest" description="Disordered" evidence="4">
    <location>
        <begin position="1"/>
        <end position="41"/>
    </location>
</feature>
<keyword evidence="3" id="KW-0687">Ribonucleoprotein</keyword>
<evidence type="ECO:0000256" key="2">
    <source>
        <dbReference type="ARBA" id="ARBA00022980"/>
    </source>
</evidence>
<keyword evidence="2" id="KW-0689">Ribosomal protein</keyword>
<gene>
    <name evidence="5" type="ORF">METZ01_LOCUS223279</name>
</gene>
<comment type="similarity">
    <text evidence="1">Belongs to the bacterial ribosomal protein bS18 family.</text>
</comment>